<sequence>MKVTGFTFVRNAIKYDYPVVASIQSILPLCDEVVVSVGNSDDNTLELIQSIGSPKIRIIQTIWDDSLKEGGRVLAVETNKAFDAVGADADWAFYIQADEVVHEKGYDNIRAAMQQYRDDKRVEGLLFNYVHFYGSYDYVGDSRTWYKNEIRVIRNNKQIRSYNDAQGFRREGQKLLVKPVQAEIYHYGWVKDPALQAQKQNNSHHLYYGNNEQALQERLLTGEFDYGMVDSLALFKGAHPQVMQSRIAARNWQFERDISRKSFSFKDSLLYWIEQKTGKRLFDYRNYKILK</sequence>
<protein>
    <recommendedName>
        <fullName evidence="3">Glycosyl transferase family 2</fullName>
    </recommendedName>
</protein>
<keyword evidence="2" id="KW-1185">Reference proteome</keyword>
<dbReference type="Proteomes" id="UP000198984">
    <property type="component" value="Unassembled WGS sequence"/>
</dbReference>
<gene>
    <name evidence="1" type="ORF">SAMN04488505_101667</name>
</gene>
<evidence type="ECO:0000313" key="1">
    <source>
        <dbReference type="EMBL" id="SEK66850.1"/>
    </source>
</evidence>
<dbReference type="OrthoDB" id="9815923at2"/>
<dbReference type="InterPro" id="IPR029044">
    <property type="entry name" value="Nucleotide-diphossugar_trans"/>
</dbReference>
<dbReference type="Gene3D" id="3.90.550.10">
    <property type="entry name" value="Spore Coat Polysaccharide Biosynthesis Protein SpsA, Chain A"/>
    <property type="match status" value="1"/>
</dbReference>
<dbReference type="STRING" id="573321.SAMN04488505_101667"/>
<name>A0A1H7IYU3_9BACT</name>
<dbReference type="SUPFAM" id="SSF53448">
    <property type="entry name" value="Nucleotide-diphospho-sugar transferases"/>
    <property type="match status" value="1"/>
</dbReference>
<accession>A0A1H7IYU3</accession>
<dbReference type="AlphaFoldDB" id="A0A1H7IYU3"/>
<organism evidence="1 2">
    <name type="scientific">Chitinophaga rupis</name>
    <dbReference type="NCBI Taxonomy" id="573321"/>
    <lineage>
        <taxon>Bacteria</taxon>
        <taxon>Pseudomonadati</taxon>
        <taxon>Bacteroidota</taxon>
        <taxon>Chitinophagia</taxon>
        <taxon>Chitinophagales</taxon>
        <taxon>Chitinophagaceae</taxon>
        <taxon>Chitinophaga</taxon>
    </lineage>
</organism>
<reference evidence="1 2" key="1">
    <citation type="submission" date="2016-10" db="EMBL/GenBank/DDBJ databases">
        <authorList>
            <person name="de Groot N.N."/>
        </authorList>
    </citation>
    <scope>NUCLEOTIDE SEQUENCE [LARGE SCALE GENOMIC DNA]</scope>
    <source>
        <strain evidence="1 2">DSM 21039</strain>
    </source>
</reference>
<proteinExistence type="predicted"/>
<dbReference type="RefSeq" id="WP_089906713.1">
    <property type="nucleotide sequence ID" value="NZ_FOBB01000001.1"/>
</dbReference>
<dbReference type="EMBL" id="FOBB01000001">
    <property type="protein sequence ID" value="SEK66850.1"/>
    <property type="molecule type" value="Genomic_DNA"/>
</dbReference>
<evidence type="ECO:0008006" key="3">
    <source>
        <dbReference type="Google" id="ProtNLM"/>
    </source>
</evidence>
<evidence type="ECO:0000313" key="2">
    <source>
        <dbReference type="Proteomes" id="UP000198984"/>
    </source>
</evidence>